<dbReference type="SUPFAM" id="SSF46565">
    <property type="entry name" value="Chaperone J-domain"/>
    <property type="match status" value="1"/>
</dbReference>
<dbReference type="PROSITE" id="PS50076">
    <property type="entry name" value="DNAJ_2"/>
    <property type="match status" value="1"/>
</dbReference>
<evidence type="ECO:0000256" key="1">
    <source>
        <dbReference type="SAM" id="MobiDB-lite"/>
    </source>
</evidence>
<feature type="region of interest" description="Disordered" evidence="1">
    <location>
        <begin position="596"/>
        <end position="666"/>
    </location>
</feature>
<dbReference type="PANTHER" id="PTHR24075:SF0">
    <property type="entry name" value="TRANSLOCATION PROTEIN SEC63 HOMOLOG"/>
    <property type="match status" value="1"/>
</dbReference>
<keyword evidence="2" id="KW-0472">Membrane</keyword>
<dbReference type="PANTHER" id="PTHR24075">
    <property type="entry name" value="SEC63 DOMAIN-CONTAINING"/>
    <property type="match status" value="1"/>
</dbReference>
<evidence type="ECO:0000259" key="3">
    <source>
        <dbReference type="PROSITE" id="PS50076"/>
    </source>
</evidence>
<dbReference type="InterPro" id="IPR036869">
    <property type="entry name" value="J_dom_sf"/>
</dbReference>
<dbReference type="SUPFAM" id="SSF158702">
    <property type="entry name" value="Sec63 N-terminal domain-like"/>
    <property type="match status" value="1"/>
</dbReference>
<organism evidence="4 5">
    <name type="scientific">Metschnikowia aff. pulcherrima</name>
    <dbReference type="NCBI Taxonomy" id="2163413"/>
    <lineage>
        <taxon>Eukaryota</taxon>
        <taxon>Fungi</taxon>
        <taxon>Dikarya</taxon>
        <taxon>Ascomycota</taxon>
        <taxon>Saccharomycotina</taxon>
        <taxon>Pichiomycetes</taxon>
        <taxon>Metschnikowiaceae</taxon>
        <taxon>Metschnikowia</taxon>
    </lineage>
</organism>
<dbReference type="SUPFAM" id="SSF81296">
    <property type="entry name" value="E set domains"/>
    <property type="match status" value="1"/>
</dbReference>
<protein>
    <submittedName>
        <fullName evidence="4">Translocation protein SEC63</fullName>
    </submittedName>
</protein>
<feature type="compositionally biased region" description="Acidic residues" evidence="1">
    <location>
        <begin position="640"/>
        <end position="649"/>
    </location>
</feature>
<evidence type="ECO:0000313" key="4">
    <source>
        <dbReference type="EMBL" id="QBM86545.1"/>
    </source>
</evidence>
<evidence type="ECO:0000313" key="5">
    <source>
        <dbReference type="Proteomes" id="UP000292447"/>
    </source>
</evidence>
<keyword evidence="2" id="KW-0812">Transmembrane</keyword>
<feature type="transmembrane region" description="Helical" evidence="2">
    <location>
        <begin position="209"/>
        <end position="230"/>
    </location>
</feature>
<dbReference type="STRING" id="2163413.A0A4P6XJA7"/>
<dbReference type="SMART" id="SM00271">
    <property type="entry name" value="DnaJ"/>
    <property type="match status" value="1"/>
</dbReference>
<dbReference type="Gene3D" id="2.60.40.150">
    <property type="entry name" value="C2 domain"/>
    <property type="match status" value="1"/>
</dbReference>
<dbReference type="InterPro" id="IPR001623">
    <property type="entry name" value="DnaJ_domain"/>
</dbReference>
<dbReference type="Gene3D" id="1.10.287.110">
    <property type="entry name" value="DnaJ domain"/>
    <property type="match status" value="1"/>
</dbReference>
<feature type="domain" description="J" evidence="3">
    <location>
        <begin position="112"/>
        <end position="183"/>
    </location>
</feature>
<feature type="transmembrane region" description="Helical" evidence="2">
    <location>
        <begin position="14"/>
        <end position="34"/>
    </location>
</feature>
<dbReference type="GO" id="GO:0008320">
    <property type="term" value="F:protein transmembrane transporter activity"/>
    <property type="evidence" value="ECO:0007669"/>
    <property type="project" value="TreeGrafter"/>
</dbReference>
<proteinExistence type="predicted"/>
<dbReference type="AlphaFoldDB" id="A0A4P6XJA7"/>
<keyword evidence="2" id="KW-1133">Transmembrane helix</keyword>
<dbReference type="PRINTS" id="PR00625">
    <property type="entry name" value="JDOMAIN"/>
</dbReference>
<dbReference type="InterPro" id="IPR035892">
    <property type="entry name" value="C2_domain_sf"/>
</dbReference>
<dbReference type="GO" id="GO:0003723">
    <property type="term" value="F:RNA binding"/>
    <property type="evidence" value="ECO:0007669"/>
    <property type="project" value="TreeGrafter"/>
</dbReference>
<keyword evidence="5" id="KW-1185">Reference proteome</keyword>
<dbReference type="Pfam" id="PF00226">
    <property type="entry name" value="DnaJ"/>
    <property type="match status" value="1"/>
</dbReference>
<dbReference type="GO" id="GO:0031207">
    <property type="term" value="C:Sec62/Sec63 complex"/>
    <property type="evidence" value="ECO:0007669"/>
    <property type="project" value="TreeGrafter"/>
</dbReference>
<feature type="transmembrane region" description="Helical" evidence="2">
    <location>
        <begin position="84"/>
        <end position="101"/>
    </location>
</feature>
<dbReference type="Proteomes" id="UP000292447">
    <property type="component" value="Chromosome I"/>
</dbReference>
<gene>
    <name evidence="4" type="primary">MPUL0A11900</name>
    <name evidence="4" type="ORF">METSCH_A11900</name>
</gene>
<dbReference type="GO" id="GO:0006620">
    <property type="term" value="P:post-translational protein targeting to endoplasmic reticulum membrane"/>
    <property type="evidence" value="ECO:0007669"/>
    <property type="project" value="TreeGrafter"/>
</dbReference>
<evidence type="ECO:0000256" key="2">
    <source>
        <dbReference type="SAM" id="Phobius"/>
    </source>
</evidence>
<dbReference type="InterPro" id="IPR014756">
    <property type="entry name" value="Ig_E-set"/>
</dbReference>
<dbReference type="CDD" id="cd06257">
    <property type="entry name" value="DnaJ"/>
    <property type="match status" value="1"/>
</dbReference>
<name>A0A4P6XJA7_9ASCO</name>
<reference evidence="5" key="1">
    <citation type="submission" date="2019-03" db="EMBL/GenBank/DDBJ databases">
        <title>Snf2 controls pulcherriminic acid biosynthesis and connects pigmentation and antifungal activity of the yeast Metschnikowia pulcherrima.</title>
        <authorList>
            <person name="Gore-Lloyd D."/>
            <person name="Sumann I."/>
            <person name="Brachmann A.O."/>
            <person name="Schneeberger K."/>
            <person name="Ortiz-Merino R.A."/>
            <person name="Moreno-Beltran M."/>
            <person name="Schlaefli M."/>
            <person name="Kirner P."/>
            <person name="Santos Kron A."/>
            <person name="Wolfe K.H."/>
            <person name="Piel J."/>
            <person name="Ahrens C.H."/>
            <person name="Henk D."/>
            <person name="Freimoser F.M."/>
        </authorList>
    </citation>
    <scope>NUCLEOTIDE SEQUENCE [LARGE SCALE GENOMIC DNA]</scope>
    <source>
        <strain evidence="5">APC 1.2</strain>
    </source>
</reference>
<accession>A0A4P6XJA7</accession>
<sequence>MASEYKYDEAAETWPYFVLALLVFALLPLTYKYLTGVFAKDALTLENAKGAILLDHRKLQLPHSALVGKLEFRLSSGRIFNKKLPFVVAGWALVAYIWITYAQEVSLLGFFDPYTILDIPYTATEREVKSKYRKLSLTFHPDKIAKDLGEAAKKEMEEAFIRINLAYKALTDDVTKENLRLYGHPDGPQDISHGIAIPKFLVEGKYSSLMIVVYFLLIGVVLPLVVGTWWNNVKLVTKKGLYVDTATFIVRQLTDKSPGKVFTPFDILDWMLQADEITLIRGNLSVEQAKELVLEYLNRQFSSEHELAKLLIVGKLPDLIKGFIDIATVFRAPDVVVAAYDLQKALFQASSPMGKHRDLLQLPYVDKEVVEAQPVKKLGKLLTLTNDEASKALGIKDKQKLLVALDVARKVPFIRVLDASFRVPGESVVPPNSSIHLVLKFLIKSAAHKSCPEIEQSRLAEEETFEDLKDPLRSNDEAPLLPKTYAPYFPRKIASTWEGFIVNQKDAKFIEGTEAAIMDKVDLSNLELTQEQWIEGKQDTLVISTFKIKISVPTPPEEGLYHFRLLLKSNSYFGNDVDIPLELNVQNVPVDMEAVKRAASQDESEDESDSDISDPEEDSLAGALAALRGQKVKKAKNQAEDDDDDESDNESVFTDINTDTEDEKED</sequence>
<feature type="compositionally biased region" description="Acidic residues" evidence="1">
    <location>
        <begin position="602"/>
        <end position="619"/>
    </location>
</feature>
<dbReference type="GO" id="GO:0006614">
    <property type="term" value="P:SRP-dependent cotranslational protein targeting to membrane"/>
    <property type="evidence" value="ECO:0007669"/>
    <property type="project" value="TreeGrafter"/>
</dbReference>
<dbReference type="EMBL" id="CP034456">
    <property type="protein sequence ID" value="QBM86545.1"/>
    <property type="molecule type" value="Genomic_DNA"/>
</dbReference>